<gene>
    <name evidence="2" type="ORF">WN48_08323</name>
</gene>
<dbReference type="OrthoDB" id="6629392at2759"/>
<feature type="region of interest" description="Disordered" evidence="1">
    <location>
        <begin position="39"/>
        <end position="63"/>
    </location>
</feature>
<keyword evidence="3" id="KW-1185">Reference proteome</keyword>
<dbReference type="AlphaFoldDB" id="A0A310SIX4"/>
<evidence type="ECO:0000256" key="1">
    <source>
        <dbReference type="SAM" id="MobiDB-lite"/>
    </source>
</evidence>
<name>A0A310SIX4_9HYME</name>
<dbReference type="Proteomes" id="UP000250275">
    <property type="component" value="Unassembled WGS sequence"/>
</dbReference>
<feature type="region of interest" description="Disordered" evidence="1">
    <location>
        <begin position="284"/>
        <end position="310"/>
    </location>
</feature>
<dbReference type="EMBL" id="KQ765174">
    <property type="protein sequence ID" value="OAD54094.1"/>
    <property type="molecule type" value="Genomic_DNA"/>
</dbReference>
<protein>
    <submittedName>
        <fullName evidence="2">Uncharacterized protein</fullName>
    </submittedName>
</protein>
<evidence type="ECO:0000313" key="3">
    <source>
        <dbReference type="Proteomes" id="UP000250275"/>
    </source>
</evidence>
<sequence>MINSGHAGYKRKRLCSLSGRGTVGGSVSPSFYFRERSLPSTWQASEPPADSTGRESEEAEDVPLQKVLAARGRDYDSRGAIGSRETWKHTRHAFHWSEGSRDSSPSARTRVYTDFLSRGVEIAFLEPPGSFGIPVILARKFARACWKEEAKRGFSNGRNRNKRWRVQDLEECFFHRTVAAQRSRDPLEPPVAALLSNSRFDESPMLACPSLSRLGAVEKGKLHGATVWYSRPTPHGRIRPQPNPLCRSGIYGRFQAIVYKHSTSLAVFGQTFDEIVVSSDLNVRRKSKESRQGKRLTNIPSGTTGPPEKSTAIASRLVSNDGSRITPVKTQTKREISNLQKRRRPISDDDHVSLNDAHVCVTTILLGTRQPPDDRWWGLQRVPYPRSVRGSDRSIPWPVSSFAHPIPRVILAPGIKAIADSRIAASCKKFANQLDPFDESGARCLSLTRGAANRTPDVASRTFRVSWSLYRFLVTEDGAVDQLRPTRRGCDDRGDGVQGYSR</sequence>
<organism evidence="2 3">
    <name type="scientific">Eufriesea mexicana</name>
    <dbReference type="NCBI Taxonomy" id="516756"/>
    <lineage>
        <taxon>Eukaryota</taxon>
        <taxon>Metazoa</taxon>
        <taxon>Ecdysozoa</taxon>
        <taxon>Arthropoda</taxon>
        <taxon>Hexapoda</taxon>
        <taxon>Insecta</taxon>
        <taxon>Pterygota</taxon>
        <taxon>Neoptera</taxon>
        <taxon>Endopterygota</taxon>
        <taxon>Hymenoptera</taxon>
        <taxon>Apocrita</taxon>
        <taxon>Aculeata</taxon>
        <taxon>Apoidea</taxon>
        <taxon>Anthophila</taxon>
        <taxon>Apidae</taxon>
        <taxon>Eufriesea</taxon>
    </lineage>
</organism>
<reference evidence="2 3" key="1">
    <citation type="submission" date="2015-07" db="EMBL/GenBank/DDBJ databases">
        <title>The genome of Eufriesea mexicana.</title>
        <authorList>
            <person name="Pan H."/>
            <person name="Kapheim K."/>
        </authorList>
    </citation>
    <scope>NUCLEOTIDE SEQUENCE [LARGE SCALE GENOMIC DNA]</scope>
    <source>
        <strain evidence="2">0111107269</strain>
        <tissue evidence="2">Whole body</tissue>
    </source>
</reference>
<proteinExistence type="predicted"/>
<evidence type="ECO:0000313" key="2">
    <source>
        <dbReference type="EMBL" id="OAD54094.1"/>
    </source>
</evidence>
<accession>A0A310SIX4</accession>